<dbReference type="PANTHER" id="PTHR34202:SF1">
    <property type="entry name" value="UPF0548 PROTEIN"/>
    <property type="match status" value="1"/>
</dbReference>
<protein>
    <submittedName>
        <fullName evidence="3">DUF1990 domain-containing protein</fullName>
    </submittedName>
</protein>
<dbReference type="PANTHER" id="PTHR34202">
    <property type="entry name" value="UPF0548 PROTEIN"/>
    <property type="match status" value="1"/>
</dbReference>
<dbReference type="PIRSF" id="PIRSF010260">
    <property type="entry name" value="UCP010260"/>
    <property type="match status" value="1"/>
</dbReference>
<accession>A0ABX6YDY7</accession>
<evidence type="ECO:0000313" key="3">
    <source>
        <dbReference type="EMBL" id="QPZ36999.1"/>
    </source>
</evidence>
<keyword evidence="4" id="KW-1185">Reference proteome</keyword>
<evidence type="ECO:0000313" key="4">
    <source>
        <dbReference type="Proteomes" id="UP000662814"/>
    </source>
</evidence>
<dbReference type="RefSeq" id="WP_166990108.1">
    <property type="nucleotide sequence ID" value="NZ_CP061169.1"/>
</dbReference>
<dbReference type="EMBL" id="CP061169">
    <property type="protein sequence ID" value="QPZ36999.1"/>
    <property type="molecule type" value="Genomic_DNA"/>
</dbReference>
<dbReference type="InterPro" id="IPR014457">
    <property type="entry name" value="UCP010260"/>
</dbReference>
<sequence>MRRSNFEDQPTDYAAVGATQAADLLQYPPDGYKPYEDAIKIGSGDERFAAASASILSWQILRLAGITVSDIERGSGDAYQGVRFAEDGTPIRPGADRTEDRFASDGTPYITSGTTASLSGHVGPYSVRGHVRVVYVIEDPQHVAFAFGTVSGHAISGEESFSIEHRDDDSVWFTVRAFVRPARWFYRLFPFLLLRRRKRLSAQYLRALSPAWASDVRE</sequence>
<feature type="domain" description="DUF1990" evidence="2">
    <location>
        <begin position="108"/>
        <end position="207"/>
    </location>
</feature>
<organism evidence="3 4">
    <name type="scientific">Paramicrobacterium chengjingii</name>
    <dbReference type="NCBI Taxonomy" id="2769067"/>
    <lineage>
        <taxon>Bacteria</taxon>
        <taxon>Bacillati</taxon>
        <taxon>Actinomycetota</taxon>
        <taxon>Actinomycetes</taxon>
        <taxon>Micrococcales</taxon>
        <taxon>Microbacteriaceae</taxon>
        <taxon>Paramicrobacterium</taxon>
    </lineage>
</organism>
<gene>
    <name evidence="3" type="ORF">HCR76_08875</name>
</gene>
<proteinExistence type="predicted"/>
<feature type="domain" description="DUF1990" evidence="2">
    <location>
        <begin position="13"/>
        <end position="70"/>
    </location>
</feature>
<name>A0ABX6YDY7_9MICO</name>
<dbReference type="Pfam" id="PF09348">
    <property type="entry name" value="DUF1990"/>
    <property type="match status" value="2"/>
</dbReference>
<feature type="compositionally biased region" description="Basic and acidic residues" evidence="1">
    <location>
        <begin position="94"/>
        <end position="103"/>
    </location>
</feature>
<dbReference type="Proteomes" id="UP000662814">
    <property type="component" value="Chromosome"/>
</dbReference>
<evidence type="ECO:0000256" key="1">
    <source>
        <dbReference type="SAM" id="MobiDB-lite"/>
    </source>
</evidence>
<evidence type="ECO:0000259" key="2">
    <source>
        <dbReference type="Pfam" id="PF09348"/>
    </source>
</evidence>
<feature type="region of interest" description="Disordered" evidence="1">
    <location>
        <begin position="86"/>
        <end position="106"/>
    </location>
</feature>
<dbReference type="InterPro" id="IPR018960">
    <property type="entry name" value="DUF1990"/>
</dbReference>
<reference evidence="3 4" key="1">
    <citation type="submission" date="2020-12" db="EMBL/GenBank/DDBJ databases">
        <title>Microbacterium sp. HY060.</title>
        <authorList>
            <person name="Zhou J."/>
        </authorList>
    </citation>
    <scope>NUCLEOTIDE SEQUENCE [LARGE SCALE GENOMIC DNA]</scope>
    <source>
        <strain evidence="3 4">HY60</strain>
    </source>
</reference>